<evidence type="ECO:0000259" key="2">
    <source>
        <dbReference type="SMART" id="SM00903"/>
    </source>
</evidence>
<dbReference type="SMART" id="SM00903">
    <property type="entry name" value="Flavin_Reduct"/>
    <property type="match status" value="1"/>
</dbReference>
<dbReference type="PANTHER" id="PTHR30466">
    <property type="entry name" value="FLAVIN REDUCTASE"/>
    <property type="match status" value="1"/>
</dbReference>
<feature type="domain" description="Flavin reductase like" evidence="2">
    <location>
        <begin position="34"/>
        <end position="182"/>
    </location>
</feature>
<dbReference type="Proteomes" id="UP000199658">
    <property type="component" value="Unassembled WGS sequence"/>
</dbReference>
<gene>
    <name evidence="3" type="ORF">SAMN04488002_2456</name>
</gene>
<dbReference type="InterPro" id="IPR012349">
    <property type="entry name" value="Split_barrel_FMN-bd"/>
</dbReference>
<sequence>MLIDRHTDIAAEKTKAIMTTPERMQLREEFLEAMSQLVSSVTIVTTDGPAGAAGATVSAMTSVSADGDTPTMLVCLHHETTAAPAILANRCFCINVLGADQVEIANVFASRAAAPGGDKFAAGPFEPMQTGAPGLTTALARFDCKLLSDERIGTHHVMIGAVCKVSGLDGKPLLYGNRAYQALA</sequence>
<dbReference type="Pfam" id="PF01613">
    <property type="entry name" value="Flavin_Reduct"/>
    <property type="match status" value="1"/>
</dbReference>
<dbReference type="RefSeq" id="WP_217643017.1">
    <property type="nucleotide sequence ID" value="NZ_FOYO01000001.1"/>
</dbReference>
<dbReference type="InterPro" id="IPR002563">
    <property type="entry name" value="Flavin_Rdtase-like_dom"/>
</dbReference>
<reference evidence="4" key="1">
    <citation type="submission" date="2016-10" db="EMBL/GenBank/DDBJ databases">
        <authorList>
            <person name="Varghese N."/>
            <person name="Submissions S."/>
        </authorList>
    </citation>
    <scope>NUCLEOTIDE SEQUENCE [LARGE SCALE GENOMIC DNA]</scope>
    <source>
        <strain evidence="4">DSM 26921</strain>
    </source>
</reference>
<dbReference type="EMBL" id="FOYO01000001">
    <property type="protein sequence ID" value="SFR48994.1"/>
    <property type="molecule type" value="Genomic_DNA"/>
</dbReference>
<dbReference type="GO" id="GO:0010181">
    <property type="term" value="F:FMN binding"/>
    <property type="evidence" value="ECO:0007669"/>
    <property type="project" value="InterPro"/>
</dbReference>
<dbReference type="Gene3D" id="2.30.110.10">
    <property type="entry name" value="Electron Transport, Fmn-binding Protein, Chain A"/>
    <property type="match status" value="1"/>
</dbReference>
<dbReference type="PANTHER" id="PTHR30466:SF1">
    <property type="entry name" value="FMN REDUCTASE (NADH) RUTF"/>
    <property type="match status" value="1"/>
</dbReference>
<dbReference type="STRING" id="670154.SAMN04488002_2456"/>
<dbReference type="InterPro" id="IPR050268">
    <property type="entry name" value="NADH-dep_flavin_reductase"/>
</dbReference>
<accession>A0A1I6H3J1</accession>
<evidence type="ECO:0000313" key="3">
    <source>
        <dbReference type="EMBL" id="SFR48994.1"/>
    </source>
</evidence>
<dbReference type="GO" id="GO:0042602">
    <property type="term" value="F:riboflavin reductase (NADPH) activity"/>
    <property type="evidence" value="ECO:0007669"/>
    <property type="project" value="TreeGrafter"/>
</dbReference>
<proteinExistence type="predicted"/>
<dbReference type="SUPFAM" id="SSF50475">
    <property type="entry name" value="FMN-binding split barrel"/>
    <property type="match status" value="1"/>
</dbReference>
<evidence type="ECO:0000313" key="4">
    <source>
        <dbReference type="Proteomes" id="UP000199658"/>
    </source>
</evidence>
<evidence type="ECO:0000256" key="1">
    <source>
        <dbReference type="ARBA" id="ARBA00023002"/>
    </source>
</evidence>
<organism evidence="3 4">
    <name type="scientific">Litoreibacter janthinus</name>
    <dbReference type="NCBI Taxonomy" id="670154"/>
    <lineage>
        <taxon>Bacteria</taxon>
        <taxon>Pseudomonadati</taxon>
        <taxon>Pseudomonadota</taxon>
        <taxon>Alphaproteobacteria</taxon>
        <taxon>Rhodobacterales</taxon>
        <taxon>Roseobacteraceae</taxon>
        <taxon>Litoreibacter</taxon>
    </lineage>
</organism>
<keyword evidence="1" id="KW-0560">Oxidoreductase</keyword>
<dbReference type="GO" id="GO:0006208">
    <property type="term" value="P:pyrimidine nucleobase catabolic process"/>
    <property type="evidence" value="ECO:0007669"/>
    <property type="project" value="TreeGrafter"/>
</dbReference>
<protein>
    <submittedName>
        <fullName evidence="3">Flavin reductase</fullName>
    </submittedName>
</protein>
<keyword evidence="4" id="KW-1185">Reference proteome</keyword>
<dbReference type="AlphaFoldDB" id="A0A1I6H3J1"/>
<name>A0A1I6H3J1_9RHOB</name>